<feature type="domain" description="Flavin reductase like" evidence="2">
    <location>
        <begin position="20"/>
        <end position="167"/>
    </location>
</feature>
<protein>
    <submittedName>
        <fullName evidence="3">Flavin reductase family protein</fullName>
    </submittedName>
</protein>
<organism evidence="3 4">
    <name type="scientific">Nostocoides veronense</name>
    <dbReference type="NCBI Taxonomy" id="330836"/>
    <lineage>
        <taxon>Bacteria</taxon>
        <taxon>Bacillati</taxon>
        <taxon>Actinomycetota</taxon>
        <taxon>Actinomycetes</taxon>
        <taxon>Micrococcales</taxon>
        <taxon>Intrasporangiaceae</taxon>
        <taxon>Nostocoides</taxon>
    </lineage>
</organism>
<comment type="caution">
    <text evidence="3">The sequence shown here is derived from an EMBL/GenBank/DDBJ whole genome shotgun (WGS) entry which is preliminary data.</text>
</comment>
<name>A0ABN2LHY1_9MICO</name>
<dbReference type="InterPro" id="IPR050268">
    <property type="entry name" value="NADH-dep_flavin_reductase"/>
</dbReference>
<dbReference type="Proteomes" id="UP001499938">
    <property type="component" value="Unassembled WGS sequence"/>
</dbReference>
<gene>
    <name evidence="3" type="ORF">GCM10009811_12220</name>
</gene>
<evidence type="ECO:0000256" key="1">
    <source>
        <dbReference type="ARBA" id="ARBA00023002"/>
    </source>
</evidence>
<dbReference type="Gene3D" id="2.30.110.10">
    <property type="entry name" value="Electron Transport, Fmn-binding Protein, Chain A"/>
    <property type="match status" value="1"/>
</dbReference>
<evidence type="ECO:0000313" key="4">
    <source>
        <dbReference type="Proteomes" id="UP001499938"/>
    </source>
</evidence>
<keyword evidence="4" id="KW-1185">Reference proteome</keyword>
<dbReference type="SUPFAM" id="SSF50475">
    <property type="entry name" value="FMN-binding split barrel"/>
    <property type="match status" value="1"/>
</dbReference>
<dbReference type="InterPro" id="IPR012349">
    <property type="entry name" value="Split_barrel_FMN-bd"/>
</dbReference>
<reference evidence="3 4" key="1">
    <citation type="journal article" date="2019" name="Int. J. Syst. Evol. Microbiol.">
        <title>The Global Catalogue of Microorganisms (GCM) 10K type strain sequencing project: providing services to taxonomists for standard genome sequencing and annotation.</title>
        <authorList>
            <consortium name="The Broad Institute Genomics Platform"/>
            <consortium name="The Broad Institute Genome Sequencing Center for Infectious Disease"/>
            <person name="Wu L."/>
            <person name="Ma J."/>
        </authorList>
    </citation>
    <scope>NUCLEOTIDE SEQUENCE [LARGE SCALE GENOMIC DNA]</scope>
    <source>
        <strain evidence="3 4">JCM 15592</strain>
    </source>
</reference>
<dbReference type="PANTHER" id="PTHR30466:SF1">
    <property type="entry name" value="FMN REDUCTASE (NADH) RUTF"/>
    <property type="match status" value="1"/>
</dbReference>
<evidence type="ECO:0000313" key="3">
    <source>
        <dbReference type="EMBL" id="GAA1788834.1"/>
    </source>
</evidence>
<dbReference type="PANTHER" id="PTHR30466">
    <property type="entry name" value="FLAVIN REDUCTASE"/>
    <property type="match status" value="1"/>
</dbReference>
<dbReference type="InterPro" id="IPR002563">
    <property type="entry name" value="Flavin_Rdtase-like_dom"/>
</dbReference>
<dbReference type="EMBL" id="BAAAPO010000021">
    <property type="protein sequence ID" value="GAA1788834.1"/>
    <property type="molecule type" value="Genomic_DNA"/>
</dbReference>
<dbReference type="SMART" id="SM00903">
    <property type="entry name" value="Flavin_Reduct"/>
    <property type="match status" value="1"/>
</dbReference>
<dbReference type="Pfam" id="PF01613">
    <property type="entry name" value="Flavin_Reduct"/>
    <property type="match status" value="1"/>
</dbReference>
<evidence type="ECO:0000259" key="2">
    <source>
        <dbReference type="SMART" id="SM00903"/>
    </source>
</evidence>
<sequence>MAGVTAYDGERPSPQFRAAMSRLASGVVALTTRSGNHDYAMTATAIASVSLEPPLLLVCVESSARFHEAVVDSGAFAVSLLSRKQRRAAEWLATPGKPLIGQFNQIPHTRSEAGIVLLTGSLATLECRVHAVHGAGDHSIVVGEVVQTALAERPGDALVHYRSRYGSLS</sequence>
<keyword evidence="1" id="KW-0560">Oxidoreductase</keyword>
<accession>A0ABN2LHY1</accession>
<proteinExistence type="predicted"/>